<comment type="caution">
    <text evidence="2">The sequence shown here is derived from an EMBL/GenBank/DDBJ whole genome shotgun (WGS) entry which is preliminary data.</text>
</comment>
<dbReference type="OrthoDB" id="16824at2759"/>
<evidence type="ECO:0000313" key="3">
    <source>
        <dbReference type="Proteomes" id="UP000054886"/>
    </source>
</evidence>
<name>A0A0W0CBF0_CANGB</name>
<dbReference type="AlphaFoldDB" id="A0A0W0CBF0"/>
<sequence>MSVGSIVRWGVDLTLVAIVLASLRRSTGLVLRYETMGFSGWIHGYLQWGEMCFGYLKSYVKRSPWFRPQVTYDGFKKIEEIE</sequence>
<dbReference type="OMA" id="WGEYLFD"/>
<dbReference type="Pfam" id="PF08520">
    <property type="entry name" value="Mitofissin"/>
    <property type="match status" value="1"/>
</dbReference>
<protein>
    <submittedName>
        <fullName evidence="2">Uncharacterized protein</fullName>
    </submittedName>
</protein>
<evidence type="ECO:0000313" key="2">
    <source>
        <dbReference type="EMBL" id="KTB13257.1"/>
    </source>
</evidence>
<dbReference type="Proteomes" id="UP000054886">
    <property type="component" value="Unassembled WGS sequence"/>
</dbReference>
<dbReference type="EMBL" id="LLZZ01000013">
    <property type="protein sequence ID" value="KTB13257.1"/>
    <property type="molecule type" value="Genomic_DNA"/>
</dbReference>
<dbReference type="PANTHER" id="PTHR28075">
    <property type="entry name" value="CHROMOSOME 16, WHOLE GENOME SHOTGUN SEQUENCE"/>
    <property type="match status" value="1"/>
</dbReference>
<evidence type="ECO:0000313" key="1">
    <source>
        <dbReference type="EMBL" id="KTA98036.1"/>
    </source>
</evidence>
<dbReference type="VEuPathDB" id="FungiDB:GWK60_L13783"/>
<gene>
    <name evidence="1" type="ORF">AO440_005231</name>
    <name evidence="2" type="ORF">AO440_005774</name>
</gene>
<dbReference type="PANTHER" id="PTHR28075:SF1">
    <property type="entry name" value="DUF1748-DOMAIN-CONTAINING PROTEIN"/>
    <property type="match status" value="1"/>
</dbReference>
<dbReference type="EMBL" id="LLZZ01000154">
    <property type="protein sequence ID" value="KTA98036.1"/>
    <property type="molecule type" value="Genomic_DNA"/>
</dbReference>
<dbReference type="VEuPathDB" id="FungiDB:B1J91_L09779g"/>
<accession>A0A0W0CBF0</accession>
<dbReference type="VEuPathDB" id="FungiDB:GW608_L13805"/>
<organism evidence="2 3">
    <name type="scientific">Candida glabrata</name>
    <name type="common">Yeast</name>
    <name type="synonym">Torulopsis glabrata</name>
    <dbReference type="NCBI Taxonomy" id="5478"/>
    <lineage>
        <taxon>Eukaryota</taxon>
        <taxon>Fungi</taxon>
        <taxon>Dikarya</taxon>
        <taxon>Ascomycota</taxon>
        <taxon>Saccharomycotina</taxon>
        <taxon>Saccharomycetes</taxon>
        <taxon>Saccharomycetales</taxon>
        <taxon>Saccharomycetaceae</taxon>
        <taxon>Nakaseomyces</taxon>
    </lineage>
</organism>
<dbReference type="VEuPathDB" id="FungiDB:CAGL0L09779g"/>
<reference evidence="2 3" key="1">
    <citation type="submission" date="2015-10" db="EMBL/GenBank/DDBJ databases">
        <title>Draft genomes sequences of Candida glabrata isolates 1A, 1B, 2A, 2B, 3A and 3B.</title>
        <authorList>
            <person name="Haavelsrud O.E."/>
            <person name="Gaustad P."/>
        </authorList>
    </citation>
    <scope>NUCLEOTIDE SEQUENCE [LARGE SCALE GENOMIC DNA]</scope>
    <source>
        <strain evidence="2">910700640</strain>
    </source>
</reference>
<proteinExistence type="predicted"/>
<dbReference type="GO" id="GO:0005737">
    <property type="term" value="C:cytoplasm"/>
    <property type="evidence" value="ECO:0007669"/>
    <property type="project" value="TreeGrafter"/>
</dbReference>
<dbReference type="InterPro" id="IPR013726">
    <property type="entry name" value="Mitofissin"/>
</dbReference>
<dbReference type="VEuPathDB" id="FungiDB:GVI51_L09757"/>